<reference evidence="2 3" key="1">
    <citation type="submission" date="2019-02" db="EMBL/GenBank/DDBJ databases">
        <title>Deep-cultivation of Planctomycetes and their phenomic and genomic characterization uncovers novel biology.</title>
        <authorList>
            <person name="Wiegand S."/>
            <person name="Jogler M."/>
            <person name="Boedeker C."/>
            <person name="Pinto D."/>
            <person name="Vollmers J."/>
            <person name="Rivas-Marin E."/>
            <person name="Kohn T."/>
            <person name="Peeters S.H."/>
            <person name="Heuer A."/>
            <person name="Rast P."/>
            <person name="Oberbeckmann S."/>
            <person name="Bunk B."/>
            <person name="Jeske O."/>
            <person name="Meyerdierks A."/>
            <person name="Storesund J.E."/>
            <person name="Kallscheuer N."/>
            <person name="Luecker S."/>
            <person name="Lage O.M."/>
            <person name="Pohl T."/>
            <person name="Merkel B.J."/>
            <person name="Hornburger P."/>
            <person name="Mueller R.-W."/>
            <person name="Bruemmer F."/>
            <person name="Labrenz M."/>
            <person name="Spormann A.M."/>
            <person name="Op den Camp H."/>
            <person name="Overmann J."/>
            <person name="Amann R."/>
            <person name="Jetten M.S.M."/>
            <person name="Mascher T."/>
            <person name="Medema M.H."/>
            <person name="Devos D.P."/>
            <person name="Kaster A.-K."/>
            <person name="Ovreas L."/>
            <person name="Rohde M."/>
            <person name="Galperin M.Y."/>
            <person name="Jogler C."/>
        </authorList>
    </citation>
    <scope>NUCLEOTIDE SEQUENCE [LARGE SCALE GENOMIC DNA]</scope>
    <source>
        <strain evidence="2 3">I41</strain>
    </source>
</reference>
<evidence type="ECO:0000256" key="1">
    <source>
        <dbReference type="SAM" id="Phobius"/>
    </source>
</evidence>
<feature type="transmembrane region" description="Helical" evidence="1">
    <location>
        <begin position="117"/>
        <end position="136"/>
    </location>
</feature>
<protein>
    <submittedName>
        <fullName evidence="2">Uncharacterized protein</fullName>
    </submittedName>
</protein>
<dbReference type="OrthoDB" id="302354at2"/>
<gene>
    <name evidence="2" type="ORF">I41_09270</name>
</gene>
<dbReference type="KEGG" id="llh:I41_09270"/>
<dbReference type="EMBL" id="CP036339">
    <property type="protein sequence ID" value="QDT71767.1"/>
    <property type="molecule type" value="Genomic_DNA"/>
</dbReference>
<feature type="transmembrane region" description="Helical" evidence="1">
    <location>
        <begin position="142"/>
        <end position="160"/>
    </location>
</feature>
<dbReference type="Proteomes" id="UP000317909">
    <property type="component" value="Chromosome"/>
</dbReference>
<name>A0A517TTR6_9BACT</name>
<feature type="transmembrane region" description="Helical" evidence="1">
    <location>
        <begin position="45"/>
        <end position="62"/>
    </location>
</feature>
<proteinExistence type="predicted"/>
<dbReference type="AlphaFoldDB" id="A0A517TTR6"/>
<dbReference type="RefSeq" id="WP_145431290.1">
    <property type="nucleotide sequence ID" value="NZ_CP036339.1"/>
</dbReference>
<evidence type="ECO:0000313" key="2">
    <source>
        <dbReference type="EMBL" id="QDT71767.1"/>
    </source>
</evidence>
<organism evidence="2 3">
    <name type="scientific">Lacipirellula limnantheis</name>
    <dbReference type="NCBI Taxonomy" id="2528024"/>
    <lineage>
        <taxon>Bacteria</taxon>
        <taxon>Pseudomonadati</taxon>
        <taxon>Planctomycetota</taxon>
        <taxon>Planctomycetia</taxon>
        <taxon>Pirellulales</taxon>
        <taxon>Lacipirellulaceae</taxon>
        <taxon>Lacipirellula</taxon>
    </lineage>
</organism>
<feature type="transmembrane region" description="Helical" evidence="1">
    <location>
        <begin position="89"/>
        <end position="105"/>
    </location>
</feature>
<sequence length="161" mass="17397">MPQSEFTLTSLLLLAAMQLIGGPPWAVLGAIAIVPIAFTDCRTSSIALIASSVSVVVLARLTGNRQFFFPYTMYLASIVFVQLCDQNFWRGVFGGTAVLAAFFVVRTQQHATARVLFIEFIVAASIIVSTMFACSFSPRHAISRVVITIGAALLAFFSLLI</sequence>
<accession>A0A517TTR6</accession>
<keyword evidence="1" id="KW-0472">Membrane</keyword>
<keyword evidence="3" id="KW-1185">Reference proteome</keyword>
<keyword evidence="1" id="KW-0812">Transmembrane</keyword>
<evidence type="ECO:0000313" key="3">
    <source>
        <dbReference type="Proteomes" id="UP000317909"/>
    </source>
</evidence>
<keyword evidence="1" id="KW-1133">Transmembrane helix</keyword>